<dbReference type="SUPFAM" id="SSF48452">
    <property type="entry name" value="TPR-like"/>
    <property type="match status" value="1"/>
</dbReference>
<dbReference type="InterPro" id="IPR019734">
    <property type="entry name" value="TPR_rpt"/>
</dbReference>
<evidence type="ECO:0000256" key="1">
    <source>
        <dbReference type="PROSITE-ProRule" id="PRU00176"/>
    </source>
</evidence>
<reference evidence="5 6" key="1">
    <citation type="submission" date="2017-12" db="EMBL/GenBank/DDBJ databases">
        <title>Integrating genomic resources of turbot (Scophthalmus maximus) in depth evaluation of genetic and physical mapping variation across individuals.</title>
        <authorList>
            <person name="Martinez P."/>
        </authorList>
    </citation>
    <scope>NUCLEOTIDE SEQUENCE [LARGE SCALE GENOMIC DNA]</scope>
</reference>
<name>A0A2U9B160_SCOMX</name>
<dbReference type="PANTHER" id="PTHR47678">
    <property type="entry name" value="TETRATRICOPEPTIDE REPEAT PROTEIN 31"/>
    <property type="match status" value="1"/>
</dbReference>
<accession>A0A2U9B160</accession>
<feature type="compositionally biased region" description="Basic and acidic residues" evidence="3">
    <location>
        <begin position="120"/>
        <end position="129"/>
    </location>
</feature>
<protein>
    <submittedName>
        <fullName evidence="5">Putative nucleolin-like isoform 2</fullName>
    </submittedName>
</protein>
<dbReference type="InterPro" id="IPR011990">
    <property type="entry name" value="TPR-like_helical_dom_sf"/>
</dbReference>
<feature type="compositionally biased region" description="Polar residues" evidence="3">
    <location>
        <begin position="487"/>
        <end position="498"/>
    </location>
</feature>
<dbReference type="GO" id="GO:0003723">
    <property type="term" value="F:RNA binding"/>
    <property type="evidence" value="ECO:0007669"/>
    <property type="project" value="UniProtKB-UniRule"/>
</dbReference>
<feature type="compositionally biased region" description="Basic residues" evidence="3">
    <location>
        <begin position="130"/>
        <end position="141"/>
    </location>
</feature>
<feature type="region of interest" description="Disordered" evidence="3">
    <location>
        <begin position="487"/>
        <end position="511"/>
    </location>
</feature>
<feature type="compositionally biased region" description="Basic and acidic residues" evidence="3">
    <location>
        <begin position="142"/>
        <end position="176"/>
    </location>
</feature>
<dbReference type="SMART" id="SM00360">
    <property type="entry name" value="RRM"/>
    <property type="match status" value="1"/>
</dbReference>
<dbReference type="PROSITE" id="PS50005">
    <property type="entry name" value="TPR"/>
    <property type="match status" value="2"/>
</dbReference>
<dbReference type="SUPFAM" id="SSF54928">
    <property type="entry name" value="RNA-binding domain, RBD"/>
    <property type="match status" value="1"/>
</dbReference>
<evidence type="ECO:0000259" key="4">
    <source>
        <dbReference type="PROSITE" id="PS50102"/>
    </source>
</evidence>
<dbReference type="CDD" id="cd14270">
    <property type="entry name" value="UBA"/>
    <property type="match status" value="1"/>
</dbReference>
<dbReference type="PROSITE" id="PS50102">
    <property type="entry name" value="RRM"/>
    <property type="match status" value="1"/>
</dbReference>
<feature type="repeat" description="TPR" evidence="2">
    <location>
        <begin position="353"/>
        <end position="386"/>
    </location>
</feature>
<feature type="region of interest" description="Disordered" evidence="3">
    <location>
        <begin position="71"/>
        <end position="108"/>
    </location>
</feature>
<feature type="compositionally biased region" description="Basic and acidic residues" evidence="3">
    <location>
        <begin position="236"/>
        <end position="270"/>
    </location>
</feature>
<dbReference type="Pfam" id="PF13181">
    <property type="entry name" value="TPR_8"/>
    <property type="match status" value="1"/>
</dbReference>
<keyword evidence="2" id="KW-0802">TPR repeat</keyword>
<feature type="domain" description="RRM" evidence="4">
    <location>
        <begin position="519"/>
        <end position="591"/>
    </location>
</feature>
<proteinExistence type="predicted"/>
<organism evidence="5 6">
    <name type="scientific">Scophthalmus maximus</name>
    <name type="common">Turbot</name>
    <name type="synonym">Psetta maxima</name>
    <dbReference type="NCBI Taxonomy" id="52904"/>
    <lineage>
        <taxon>Eukaryota</taxon>
        <taxon>Metazoa</taxon>
        <taxon>Chordata</taxon>
        <taxon>Craniata</taxon>
        <taxon>Vertebrata</taxon>
        <taxon>Euteleostomi</taxon>
        <taxon>Actinopterygii</taxon>
        <taxon>Neopterygii</taxon>
        <taxon>Teleostei</taxon>
        <taxon>Neoteleostei</taxon>
        <taxon>Acanthomorphata</taxon>
        <taxon>Carangaria</taxon>
        <taxon>Pleuronectiformes</taxon>
        <taxon>Pleuronectoidei</taxon>
        <taxon>Scophthalmidae</taxon>
        <taxon>Scophthalmus</taxon>
    </lineage>
</organism>
<dbReference type="InterPro" id="IPR000504">
    <property type="entry name" value="RRM_dom"/>
</dbReference>
<feature type="repeat" description="TPR" evidence="2">
    <location>
        <begin position="285"/>
        <end position="318"/>
    </location>
</feature>
<evidence type="ECO:0000256" key="3">
    <source>
        <dbReference type="SAM" id="MobiDB-lite"/>
    </source>
</evidence>
<dbReference type="EMBL" id="CP026244">
    <property type="protein sequence ID" value="AWO97679.1"/>
    <property type="molecule type" value="Genomic_DNA"/>
</dbReference>
<dbReference type="SMART" id="SM00028">
    <property type="entry name" value="TPR"/>
    <property type="match status" value="3"/>
</dbReference>
<dbReference type="PANTHER" id="PTHR47678:SF1">
    <property type="entry name" value="TETRATRICOPEPTIDE REPEAT PROTEIN 31"/>
    <property type="match status" value="1"/>
</dbReference>
<feature type="region of interest" description="Disordered" evidence="3">
    <location>
        <begin position="236"/>
        <end position="275"/>
    </location>
</feature>
<dbReference type="Gene3D" id="3.30.70.330">
    <property type="match status" value="1"/>
</dbReference>
<dbReference type="CDD" id="cd00590">
    <property type="entry name" value="RRM_SF"/>
    <property type="match status" value="1"/>
</dbReference>
<evidence type="ECO:0000256" key="2">
    <source>
        <dbReference type="PROSITE-ProRule" id="PRU00339"/>
    </source>
</evidence>
<evidence type="ECO:0000313" key="5">
    <source>
        <dbReference type="EMBL" id="AWO97679.1"/>
    </source>
</evidence>
<gene>
    <name evidence="5" type="ORF">SMAX5B_019485</name>
</gene>
<dbReference type="Pfam" id="PF00076">
    <property type="entry name" value="RRM_1"/>
    <property type="match status" value="1"/>
</dbReference>
<sequence>MEMFRDETEFTDMDMLQKVVDMFERRPRLQRIVKFGLLGLEYQHEADDTGEENYEIDNHFCGYPRLPEDLSSGRRFGGNPSGSSRAVYQPPNPYYSSAGVNVQAKESDAERNARLLEEMEKGKEKAEKKQMKKQNQKRKKQLEKEKQNPVKNEEEKKDLQQSKVEDSKPVDEKSKNDTSLCVKKSTSAKDTGSSEQESSDEDSDAESDSFESEGLDMTSTFVTKAALIAKRKLEQKPKPECKEKKKSPVKECKTVPDKPNEEPELEKKDSAAPSVPTFEDNRKICTELAVIGNRFASSGDFNMAVKYFTDAIKYNPTEFKLFGNRSFCFEKMQEYEKALTDAELCVNMCPGWVKGLFRKGRALAGLKRYEEAAQSFSEVLKLDGSYSEAAQELMRVQITQLMGYGFTREQSSNALIIHGTVAKALEVLSKLHHRPGAFQNATLPPAHVVNVSGVSPVLSANTNPAAAAPQSQDAAHASLRNQTLGPAQNMSSVQSQHRPTPDQAMKVSPENSQPPLELFPVWVGNLLYPVPEAVITDLFSEAGVVYSVKVLAYKRCAFVNFTKQEYCDEAIRRFHGFELNGMKIAVRYPDRIPRNMGIARSALKAEDLHFENVRIHLEAEEPFTHTDSAPTTEWTTTTEGKRDASDLPRLLTSPNENGNSCSVPTFKTLFVFSGLHFIEKI</sequence>
<keyword evidence="6" id="KW-1185">Reference proteome</keyword>
<feature type="region of interest" description="Disordered" evidence="3">
    <location>
        <begin position="625"/>
        <end position="656"/>
    </location>
</feature>
<dbReference type="InterPro" id="IPR012677">
    <property type="entry name" value="Nucleotide-bd_a/b_plait_sf"/>
</dbReference>
<feature type="region of interest" description="Disordered" evidence="3">
    <location>
        <begin position="120"/>
        <end position="216"/>
    </location>
</feature>
<dbReference type="AlphaFoldDB" id="A0A2U9B160"/>
<feature type="compositionally biased region" description="Acidic residues" evidence="3">
    <location>
        <begin position="197"/>
        <end position="214"/>
    </location>
</feature>
<dbReference type="Gene3D" id="1.25.40.10">
    <property type="entry name" value="Tetratricopeptide repeat domain"/>
    <property type="match status" value="1"/>
</dbReference>
<keyword evidence="1" id="KW-0694">RNA-binding</keyword>
<dbReference type="Proteomes" id="UP000246464">
    <property type="component" value="Chromosome 2"/>
</dbReference>
<dbReference type="InterPro" id="IPR035979">
    <property type="entry name" value="RBD_domain_sf"/>
</dbReference>
<evidence type="ECO:0000313" key="6">
    <source>
        <dbReference type="Proteomes" id="UP000246464"/>
    </source>
</evidence>